<evidence type="ECO:0000256" key="11">
    <source>
        <dbReference type="ARBA" id="ARBA00023136"/>
    </source>
</evidence>
<dbReference type="GeneID" id="111105909"/>
<gene>
    <name evidence="17" type="primary">LOC111105909</name>
</gene>
<keyword evidence="8" id="KW-0965">Cell junction</keyword>
<evidence type="ECO:0000256" key="14">
    <source>
        <dbReference type="SAM" id="Phobius"/>
    </source>
</evidence>
<keyword evidence="10" id="KW-0175">Coiled coil</keyword>
<reference evidence="17" key="1">
    <citation type="submission" date="2025-08" db="UniProtKB">
        <authorList>
            <consortium name="RefSeq"/>
        </authorList>
    </citation>
    <scope>IDENTIFICATION</scope>
    <source>
        <tissue evidence="17">Whole sample</tissue>
    </source>
</reference>
<dbReference type="OrthoDB" id="21151at2759"/>
<organism evidence="16 17">
    <name type="scientific">Crassostrea virginica</name>
    <name type="common">Eastern oyster</name>
    <dbReference type="NCBI Taxonomy" id="6565"/>
    <lineage>
        <taxon>Eukaryota</taxon>
        <taxon>Metazoa</taxon>
        <taxon>Spiralia</taxon>
        <taxon>Lophotrochozoa</taxon>
        <taxon>Mollusca</taxon>
        <taxon>Bivalvia</taxon>
        <taxon>Autobranchia</taxon>
        <taxon>Pteriomorphia</taxon>
        <taxon>Ostreida</taxon>
        <taxon>Ostreoidea</taxon>
        <taxon>Ostreidae</taxon>
        <taxon>Crassostrea</taxon>
    </lineage>
</organism>
<keyword evidence="16" id="KW-1185">Reference proteome</keyword>
<evidence type="ECO:0000313" key="16">
    <source>
        <dbReference type="Proteomes" id="UP000694844"/>
    </source>
</evidence>
<keyword evidence="9 14" id="KW-1133">Transmembrane helix</keyword>
<evidence type="ECO:0000256" key="6">
    <source>
        <dbReference type="ARBA" id="ARBA00022475"/>
    </source>
</evidence>
<feature type="region of interest" description="Disordered" evidence="13">
    <location>
        <begin position="774"/>
        <end position="794"/>
    </location>
</feature>
<feature type="compositionally biased region" description="Polar residues" evidence="13">
    <location>
        <begin position="669"/>
        <end position="689"/>
    </location>
</feature>
<proteinExistence type="inferred from homology"/>
<evidence type="ECO:0000256" key="5">
    <source>
        <dbReference type="ARBA" id="ARBA00018125"/>
    </source>
</evidence>
<comment type="similarity">
    <text evidence="4">Belongs to the vezatin family.</text>
</comment>
<dbReference type="GO" id="GO:0005886">
    <property type="term" value="C:plasma membrane"/>
    <property type="evidence" value="ECO:0007669"/>
    <property type="project" value="UniProtKB-SubCell"/>
</dbReference>
<evidence type="ECO:0000256" key="12">
    <source>
        <dbReference type="ARBA" id="ARBA00023242"/>
    </source>
</evidence>
<dbReference type="Pfam" id="PF12632">
    <property type="entry name" value="Vezatin"/>
    <property type="match status" value="1"/>
</dbReference>
<keyword evidence="12" id="KW-0539">Nucleus</keyword>
<evidence type="ECO:0000259" key="15">
    <source>
        <dbReference type="Pfam" id="PF12632"/>
    </source>
</evidence>
<feature type="region of interest" description="Disordered" evidence="13">
    <location>
        <begin position="652"/>
        <end position="731"/>
    </location>
</feature>
<evidence type="ECO:0000256" key="9">
    <source>
        <dbReference type="ARBA" id="ARBA00022989"/>
    </source>
</evidence>
<accession>A0A8B8AY47</accession>
<feature type="compositionally biased region" description="Basic and acidic residues" evidence="13">
    <location>
        <begin position="785"/>
        <end position="794"/>
    </location>
</feature>
<feature type="transmembrane region" description="Helical" evidence="14">
    <location>
        <begin position="193"/>
        <end position="211"/>
    </location>
</feature>
<evidence type="ECO:0000313" key="17">
    <source>
        <dbReference type="RefSeq" id="XP_022296095.1"/>
    </source>
</evidence>
<evidence type="ECO:0000256" key="4">
    <source>
        <dbReference type="ARBA" id="ARBA00007245"/>
    </source>
</evidence>
<dbReference type="PANTHER" id="PTHR15989:SF5">
    <property type="entry name" value="VEZATIN"/>
    <property type="match status" value="1"/>
</dbReference>
<dbReference type="RefSeq" id="XP_022296095.1">
    <property type="nucleotide sequence ID" value="XM_022440387.1"/>
</dbReference>
<dbReference type="KEGG" id="cvn:111105909"/>
<name>A0A8B8AY47_CRAVI</name>
<evidence type="ECO:0000256" key="3">
    <source>
        <dbReference type="ARBA" id="ARBA00004651"/>
    </source>
</evidence>
<dbReference type="AlphaFoldDB" id="A0A8B8AY47"/>
<evidence type="ECO:0000256" key="10">
    <source>
        <dbReference type="ARBA" id="ARBA00023054"/>
    </source>
</evidence>
<dbReference type="InterPro" id="IPR026858">
    <property type="entry name" value="Vezatin"/>
</dbReference>
<feature type="transmembrane region" description="Helical" evidence="14">
    <location>
        <begin position="155"/>
        <end position="173"/>
    </location>
</feature>
<evidence type="ECO:0000256" key="8">
    <source>
        <dbReference type="ARBA" id="ARBA00022949"/>
    </source>
</evidence>
<feature type="domain" description="Myosin-binding" evidence="15">
    <location>
        <begin position="209"/>
        <end position="449"/>
    </location>
</feature>
<feature type="region of interest" description="Disordered" evidence="13">
    <location>
        <begin position="517"/>
        <end position="543"/>
    </location>
</feature>
<evidence type="ECO:0000256" key="7">
    <source>
        <dbReference type="ARBA" id="ARBA00022692"/>
    </source>
</evidence>
<feature type="compositionally biased region" description="Basic and acidic residues" evidence="13">
    <location>
        <begin position="652"/>
        <end position="668"/>
    </location>
</feature>
<feature type="compositionally biased region" description="Acidic residues" evidence="13">
    <location>
        <begin position="693"/>
        <end position="703"/>
    </location>
</feature>
<keyword evidence="11 14" id="KW-0472">Membrane</keyword>
<feature type="region of interest" description="Disordered" evidence="13">
    <location>
        <begin position="564"/>
        <end position="585"/>
    </location>
</feature>
<sequence length="794" mass="91089">MTVHNIYFFYKRYNNIERKMECDTDVSDEDVLFENSPLYQHLLETGVQVENISTAINSRSCKETRENCEADSHQHLATAGIAHRCAECFINIFTTLLGINQLKSELKQIKLFYGAKILQESLKHDMLEEDDKNYLEHFSGLKSLEHQQGKRDPALVSKIILMFGIPILVSYFYGRLMWPSYPWKYKGISDALSVVTAVYFLLLIGKALYLARHKWALEGTVQEVTEMLGAGREFFRMTGKCLRLIQEMELVARGFTLVSQKSPLCRMEQNGMLGYQRQCPQLRQQLFVLCRDCMITTKNWTRQLLARDPIPAEQSFNFLANIPLEEYGPCLQIKGDNSESHKHLEDITDGFSISAIKGINQVCRLQYSELCRSVILRVLQSLESNNFKGDFPKTQDIQDRLELSTKELGTLHAYYDSVSNPSETLPQKPDLSKMNDLDIAVHSLDLHLQAALLRVRKLSVLTKHLTNEDRENEHMTELKHNQSMETMLNQVKQELLACKGCWEEGLERLQKLYKHQTSQVEKPEEDKKPMVHTPVPVDTSPVDLFNTGPPIIQDEVFEAYIDEENDAEGPDYSWDEYLSPEEKERKKKEKQEALRLLTELKSVISVRAEEMGRREKIAKERKYGPETCEDKNIGKPAEKVCDLHINENDENSSHKELNLTKVPSHDNLRNMTMDPSQDNLRLSSEQFQTKVLDDDDDNDDDESESRPTEDQERDSMEGGRMFITGRDDDSTDCSLRSFPHFVPREGVLPIQSPSFQFSSNLAAMAVARSRDFGLSEDTFGDSESDSDHSVDQGS</sequence>
<evidence type="ECO:0000256" key="13">
    <source>
        <dbReference type="SAM" id="MobiDB-lite"/>
    </source>
</evidence>
<dbReference type="GO" id="GO:0017022">
    <property type="term" value="F:myosin binding"/>
    <property type="evidence" value="ECO:0007669"/>
    <property type="project" value="InterPro"/>
</dbReference>
<feature type="compositionally biased region" description="Basic and acidic residues" evidence="13">
    <location>
        <begin position="704"/>
        <end position="717"/>
    </location>
</feature>
<evidence type="ECO:0000256" key="1">
    <source>
        <dbReference type="ARBA" id="ARBA00004123"/>
    </source>
</evidence>
<dbReference type="Proteomes" id="UP000694844">
    <property type="component" value="Chromosome 8"/>
</dbReference>
<dbReference type="GO" id="GO:0005912">
    <property type="term" value="C:adherens junction"/>
    <property type="evidence" value="ECO:0007669"/>
    <property type="project" value="UniProtKB-SubCell"/>
</dbReference>
<dbReference type="InterPro" id="IPR026859">
    <property type="entry name" value="Myosin-bd"/>
</dbReference>
<comment type="subcellular location">
    <subcellularLocation>
        <location evidence="2">Cell junction</location>
        <location evidence="2">Adherens junction</location>
    </subcellularLocation>
    <subcellularLocation>
        <location evidence="3">Cell membrane</location>
        <topology evidence="3">Multi-pass membrane protein</topology>
    </subcellularLocation>
    <subcellularLocation>
        <location evidence="1">Nucleus</location>
    </subcellularLocation>
</comment>
<evidence type="ECO:0000256" key="2">
    <source>
        <dbReference type="ARBA" id="ARBA00004536"/>
    </source>
</evidence>
<dbReference type="GO" id="GO:0098609">
    <property type="term" value="P:cell-cell adhesion"/>
    <property type="evidence" value="ECO:0007669"/>
    <property type="project" value="InterPro"/>
</dbReference>
<dbReference type="PANTHER" id="PTHR15989">
    <property type="entry name" value="VEZATIN"/>
    <property type="match status" value="1"/>
</dbReference>
<keyword evidence="7 14" id="KW-0812">Transmembrane</keyword>
<dbReference type="GO" id="GO:0005634">
    <property type="term" value="C:nucleus"/>
    <property type="evidence" value="ECO:0007669"/>
    <property type="project" value="UniProtKB-SubCell"/>
</dbReference>
<keyword evidence="6" id="KW-1003">Cell membrane</keyword>
<protein>
    <recommendedName>
        <fullName evidence="5">Vezatin</fullName>
    </recommendedName>
</protein>